<dbReference type="InterPro" id="IPR004365">
    <property type="entry name" value="NA-bd_OB_tRNA"/>
</dbReference>
<evidence type="ECO:0000256" key="2">
    <source>
        <dbReference type="ARBA" id="ARBA00012816"/>
    </source>
</evidence>
<dbReference type="EMBL" id="JWZX01003032">
    <property type="protein sequence ID" value="KOO24976.1"/>
    <property type="molecule type" value="Genomic_DNA"/>
</dbReference>
<evidence type="ECO:0000256" key="5">
    <source>
        <dbReference type="ARBA" id="ARBA00022840"/>
    </source>
</evidence>
<keyword evidence="8" id="KW-0175">Coiled coil</keyword>
<proteinExistence type="inferred from homology"/>
<dbReference type="InterPro" id="IPR012340">
    <property type="entry name" value="NA-bd_OB-fold"/>
</dbReference>
<comment type="caution">
    <text evidence="11">The sequence shown here is derived from an EMBL/GenBank/DDBJ whole genome shotgun (WGS) entry which is preliminary data.</text>
</comment>
<dbReference type="PROSITE" id="PS50862">
    <property type="entry name" value="AA_TRNA_LIGASE_II"/>
    <property type="match status" value="1"/>
</dbReference>
<evidence type="ECO:0000256" key="9">
    <source>
        <dbReference type="SAM" id="MobiDB-lite"/>
    </source>
</evidence>
<keyword evidence="7 11" id="KW-0030">Aminoacyl-tRNA synthetase</keyword>
<dbReference type="Pfam" id="PF01336">
    <property type="entry name" value="tRNA_anti-codon"/>
    <property type="match status" value="1"/>
</dbReference>
<dbReference type="AlphaFoldDB" id="A0A0M0JEH5"/>
<name>A0A0M0JEH5_9EUKA</name>
<dbReference type="HAMAP" id="MF_00534">
    <property type="entry name" value="Asn_tRNA_synth"/>
    <property type="match status" value="1"/>
</dbReference>
<dbReference type="FunFam" id="3.30.930.10:FF:000016">
    <property type="entry name" value="Asparagine--tRNA ligase"/>
    <property type="match status" value="1"/>
</dbReference>
<dbReference type="InterPro" id="IPR045864">
    <property type="entry name" value="aa-tRNA-synth_II/BPL/LPL"/>
</dbReference>
<dbReference type="NCBIfam" id="NF003037">
    <property type="entry name" value="PRK03932.1"/>
    <property type="match status" value="1"/>
</dbReference>
<feature type="compositionally biased region" description="Low complexity" evidence="9">
    <location>
        <begin position="161"/>
        <end position="181"/>
    </location>
</feature>
<dbReference type="InterPro" id="IPR004522">
    <property type="entry name" value="Asn-tRNA-ligase"/>
</dbReference>
<dbReference type="SUPFAM" id="SSF50249">
    <property type="entry name" value="Nucleic acid-binding proteins"/>
    <property type="match status" value="1"/>
</dbReference>
<evidence type="ECO:0000259" key="10">
    <source>
        <dbReference type="PROSITE" id="PS50862"/>
    </source>
</evidence>
<evidence type="ECO:0000256" key="3">
    <source>
        <dbReference type="ARBA" id="ARBA00022598"/>
    </source>
</evidence>
<dbReference type="NCBIfam" id="TIGR00457">
    <property type="entry name" value="asnS"/>
    <property type="match status" value="1"/>
</dbReference>
<dbReference type="GO" id="GO:0005739">
    <property type="term" value="C:mitochondrion"/>
    <property type="evidence" value="ECO:0007669"/>
    <property type="project" value="TreeGrafter"/>
</dbReference>
<evidence type="ECO:0000256" key="6">
    <source>
        <dbReference type="ARBA" id="ARBA00022917"/>
    </source>
</evidence>
<dbReference type="GO" id="GO:0006421">
    <property type="term" value="P:asparaginyl-tRNA aminoacylation"/>
    <property type="evidence" value="ECO:0007669"/>
    <property type="project" value="InterPro"/>
</dbReference>
<keyword evidence="4" id="KW-0547">Nucleotide-binding</keyword>
<feature type="region of interest" description="Disordered" evidence="9">
    <location>
        <begin position="161"/>
        <end position="183"/>
    </location>
</feature>
<dbReference type="EC" id="6.1.1.22" evidence="2"/>
<dbReference type="CDD" id="cd00776">
    <property type="entry name" value="AsxRS_core"/>
    <property type="match status" value="1"/>
</dbReference>
<dbReference type="PANTHER" id="PTHR22594:SF34">
    <property type="entry name" value="ASPARAGINE--TRNA LIGASE, MITOCHONDRIAL-RELATED"/>
    <property type="match status" value="1"/>
</dbReference>
<dbReference type="InterPro" id="IPR002312">
    <property type="entry name" value="Asp/Asn-tRNA-synth_IIb"/>
</dbReference>
<accession>A0A0M0JEH5</accession>
<evidence type="ECO:0000256" key="8">
    <source>
        <dbReference type="SAM" id="Coils"/>
    </source>
</evidence>
<evidence type="ECO:0000256" key="4">
    <source>
        <dbReference type="ARBA" id="ARBA00022741"/>
    </source>
</evidence>
<gene>
    <name evidence="11" type="ORF">Ctob_006110</name>
</gene>
<reference evidence="12" key="1">
    <citation type="journal article" date="2015" name="PLoS Genet.">
        <title>Genome Sequence and Transcriptome Analyses of Chrysochromulina tobin: Metabolic Tools for Enhanced Algal Fitness in the Prominent Order Prymnesiales (Haptophyceae).</title>
        <authorList>
            <person name="Hovde B.T."/>
            <person name="Deodato C.R."/>
            <person name="Hunsperger H.M."/>
            <person name="Ryken S.A."/>
            <person name="Yost W."/>
            <person name="Jha R.K."/>
            <person name="Patterson J."/>
            <person name="Monnat R.J. Jr."/>
            <person name="Barlow S.B."/>
            <person name="Starkenburg S.R."/>
            <person name="Cattolico R.A."/>
        </authorList>
    </citation>
    <scope>NUCLEOTIDE SEQUENCE</scope>
    <source>
        <strain evidence="12">CCMP291</strain>
    </source>
</reference>
<evidence type="ECO:0000256" key="7">
    <source>
        <dbReference type="ARBA" id="ARBA00023146"/>
    </source>
</evidence>
<dbReference type="GO" id="GO:0004816">
    <property type="term" value="F:asparagine-tRNA ligase activity"/>
    <property type="evidence" value="ECO:0007669"/>
    <property type="project" value="UniProtKB-EC"/>
</dbReference>
<dbReference type="PRINTS" id="PR01042">
    <property type="entry name" value="TRNASYNTHASP"/>
</dbReference>
<dbReference type="InterPro" id="IPR004364">
    <property type="entry name" value="Aa-tRNA-synt_II"/>
</dbReference>
<organism evidence="11 12">
    <name type="scientific">Chrysochromulina tobinii</name>
    <dbReference type="NCBI Taxonomy" id="1460289"/>
    <lineage>
        <taxon>Eukaryota</taxon>
        <taxon>Haptista</taxon>
        <taxon>Haptophyta</taxon>
        <taxon>Prymnesiophyceae</taxon>
        <taxon>Prymnesiales</taxon>
        <taxon>Chrysochromulinaceae</taxon>
        <taxon>Chrysochromulina</taxon>
    </lineage>
</organism>
<dbReference type="Proteomes" id="UP000037460">
    <property type="component" value="Unassembled WGS sequence"/>
</dbReference>
<dbReference type="Gene3D" id="2.40.50.140">
    <property type="entry name" value="Nucleic acid-binding proteins"/>
    <property type="match status" value="1"/>
</dbReference>
<feature type="domain" description="Aminoacyl-transfer RNA synthetases class-II family profile" evidence="10">
    <location>
        <begin position="326"/>
        <end position="665"/>
    </location>
</feature>
<dbReference type="InterPro" id="IPR006195">
    <property type="entry name" value="aa-tRNA-synth_II"/>
</dbReference>
<comment type="similarity">
    <text evidence="1">Belongs to the class-II aminoacyl-tRNA synthetase family.</text>
</comment>
<sequence length="675" mass="73221">MADPVPAYLEKHSITGMLNGIVEDLVKEQPADPITFLINGLLKESTKRGQETALLQRLNELKTTLLKDQQEVKGLAAEKKALEEEISKLQYRVTHLCLTIDEMEAGGATSGGSSAKASGGGGVGVTVSESGVKLPASLIGVPPGHTPFSWAGGVAVGGAPSAGASAGTGTSAKGASAPSSGLPKERFSDRVAVATLLKASGAAEGTRVVVMGWVKTNRTQKKLCFMSINDGSCASHLQLVVTKDEVPEAMWEAATGAGNGASVRVEGCLKASPKEGQKWELPVESIEVLGPSDGAKYPIPPVKINLETLRAITHMRPRTGVMGAVMRIRNSLAYATHNFFQQSGFMYVHAPLITGADCEGAGEMFQVTTLDLAKPLPKLGNDVDYTKDFFGKPAFLTVSGQLNGEYYACAFGSIYTFGPTFRAENSNTTRHLAEFWMIEPEIAFCDLPKNMDCAESYLRHCFRHVLENNADDLAFLEEFEINRKADEGIVDTEAKLRERLEVVVKNDFGRLPYTEAIEIVSKVAGPREGVPWEFPPVWGQELQTEHEKYLAEVVYKKPVIVYNYPKGCKAFYMRMNEGCAPGKETVAAMDVLFPRVGEMVGGSQREERLDILLAKMAEMGLKEEDYSGYLDTRRFGSQPHAGFGVGFERLVLYATGMGNIRDAIPFPRTVGQMIH</sequence>
<feature type="coiled-coil region" evidence="8">
    <location>
        <begin position="58"/>
        <end position="92"/>
    </location>
</feature>
<evidence type="ECO:0000313" key="11">
    <source>
        <dbReference type="EMBL" id="KOO24976.1"/>
    </source>
</evidence>
<dbReference type="CDD" id="cd22979">
    <property type="entry name" value="DD_AK8"/>
    <property type="match status" value="1"/>
</dbReference>
<dbReference type="GO" id="GO:0003676">
    <property type="term" value="F:nucleic acid binding"/>
    <property type="evidence" value="ECO:0007669"/>
    <property type="project" value="InterPro"/>
</dbReference>
<keyword evidence="5" id="KW-0067">ATP-binding</keyword>
<dbReference type="SUPFAM" id="SSF47391">
    <property type="entry name" value="Dimerization-anchoring domain of cAMP-dependent PK regulatory subunit"/>
    <property type="match status" value="1"/>
</dbReference>
<protein>
    <recommendedName>
        <fullName evidence="2">asparagine--tRNA ligase</fullName>
        <ecNumber evidence="2">6.1.1.22</ecNumber>
    </recommendedName>
</protein>
<dbReference type="Gene3D" id="3.30.930.10">
    <property type="entry name" value="Bira Bifunctional Protein, Domain 2"/>
    <property type="match status" value="1"/>
</dbReference>
<dbReference type="CDD" id="cd04318">
    <property type="entry name" value="EcAsnRS_like_N"/>
    <property type="match status" value="1"/>
</dbReference>
<keyword evidence="6" id="KW-0648">Protein biosynthesis</keyword>
<dbReference type="Pfam" id="PF00152">
    <property type="entry name" value="tRNA-synt_2"/>
    <property type="match status" value="1"/>
</dbReference>
<dbReference type="PANTHER" id="PTHR22594">
    <property type="entry name" value="ASPARTYL/LYSYL-TRNA SYNTHETASE"/>
    <property type="match status" value="1"/>
</dbReference>
<keyword evidence="3" id="KW-0436">Ligase</keyword>
<dbReference type="SUPFAM" id="SSF55681">
    <property type="entry name" value="Class II aaRS and biotin synthetases"/>
    <property type="match status" value="1"/>
</dbReference>
<keyword evidence="12" id="KW-1185">Reference proteome</keyword>
<dbReference type="OrthoDB" id="1931232at2759"/>
<dbReference type="GO" id="GO:0005524">
    <property type="term" value="F:ATP binding"/>
    <property type="evidence" value="ECO:0007669"/>
    <property type="project" value="UniProtKB-KW"/>
</dbReference>
<evidence type="ECO:0000313" key="12">
    <source>
        <dbReference type="Proteomes" id="UP000037460"/>
    </source>
</evidence>
<evidence type="ECO:0000256" key="1">
    <source>
        <dbReference type="ARBA" id="ARBA00008226"/>
    </source>
</evidence>